<name>A0A4Q2DAL2_9AGAR</name>
<gene>
    <name evidence="2" type="ORF">EST38_g10470</name>
</gene>
<feature type="compositionally biased region" description="Low complexity" evidence="1">
    <location>
        <begin position="470"/>
        <end position="483"/>
    </location>
</feature>
<feature type="compositionally biased region" description="Polar residues" evidence="1">
    <location>
        <begin position="373"/>
        <end position="391"/>
    </location>
</feature>
<dbReference type="OrthoDB" id="3271284at2759"/>
<feature type="compositionally biased region" description="Low complexity" evidence="1">
    <location>
        <begin position="1209"/>
        <end position="1218"/>
    </location>
</feature>
<feature type="compositionally biased region" description="Pro residues" evidence="1">
    <location>
        <begin position="665"/>
        <end position="678"/>
    </location>
</feature>
<organism evidence="2 3">
    <name type="scientific">Candolleomyces aberdarensis</name>
    <dbReference type="NCBI Taxonomy" id="2316362"/>
    <lineage>
        <taxon>Eukaryota</taxon>
        <taxon>Fungi</taxon>
        <taxon>Dikarya</taxon>
        <taxon>Basidiomycota</taxon>
        <taxon>Agaricomycotina</taxon>
        <taxon>Agaricomycetes</taxon>
        <taxon>Agaricomycetidae</taxon>
        <taxon>Agaricales</taxon>
        <taxon>Agaricineae</taxon>
        <taxon>Psathyrellaceae</taxon>
        <taxon>Candolleomyces</taxon>
    </lineage>
</organism>
<proteinExistence type="predicted"/>
<evidence type="ECO:0000313" key="3">
    <source>
        <dbReference type="Proteomes" id="UP000290288"/>
    </source>
</evidence>
<evidence type="ECO:0000313" key="2">
    <source>
        <dbReference type="EMBL" id="RXW15385.1"/>
    </source>
</evidence>
<feature type="compositionally biased region" description="Polar residues" evidence="1">
    <location>
        <begin position="484"/>
        <end position="496"/>
    </location>
</feature>
<dbReference type="EMBL" id="SDEE01000559">
    <property type="protein sequence ID" value="RXW15385.1"/>
    <property type="molecule type" value="Genomic_DNA"/>
</dbReference>
<feature type="compositionally biased region" description="Polar residues" evidence="1">
    <location>
        <begin position="956"/>
        <end position="971"/>
    </location>
</feature>
<protein>
    <submittedName>
        <fullName evidence="2">Uncharacterized protein</fullName>
    </submittedName>
</protein>
<feature type="compositionally biased region" description="Low complexity" evidence="1">
    <location>
        <begin position="628"/>
        <end position="638"/>
    </location>
</feature>
<dbReference type="STRING" id="2316362.A0A4Q2DAL2"/>
<feature type="compositionally biased region" description="Low complexity" evidence="1">
    <location>
        <begin position="1225"/>
        <end position="1238"/>
    </location>
</feature>
<feature type="compositionally biased region" description="Pro residues" evidence="1">
    <location>
        <begin position="803"/>
        <end position="831"/>
    </location>
</feature>
<feature type="region of interest" description="Disordered" evidence="1">
    <location>
        <begin position="343"/>
        <end position="394"/>
    </location>
</feature>
<feature type="compositionally biased region" description="Polar residues" evidence="1">
    <location>
        <begin position="314"/>
        <end position="326"/>
    </location>
</feature>
<reference evidence="2 3" key="1">
    <citation type="submission" date="2019-01" db="EMBL/GenBank/DDBJ databases">
        <title>Draft genome sequence of Psathyrella aberdarensis IHI B618.</title>
        <authorList>
            <person name="Buettner E."/>
            <person name="Kellner H."/>
        </authorList>
    </citation>
    <scope>NUCLEOTIDE SEQUENCE [LARGE SCALE GENOMIC DNA]</scope>
    <source>
        <strain evidence="2 3">IHI B618</strain>
    </source>
</reference>
<feature type="region of interest" description="Disordered" evidence="1">
    <location>
        <begin position="100"/>
        <end position="145"/>
    </location>
</feature>
<feature type="region of interest" description="Disordered" evidence="1">
    <location>
        <begin position="424"/>
        <end position="560"/>
    </location>
</feature>
<keyword evidence="3" id="KW-1185">Reference proteome</keyword>
<sequence>MPTLPWQLKGKVGLKSPFSKRIFDSPSLAAQAPPLPQANHSEEVLDITETKRSESLDFCDGSPSFEQHLYGEPLTNRIPSQRLQLELNLSSDTEQLSDWFSTSFPRPEPSPRVVRKAVSDKVDSQEEDENDILEEGEVFEGSIEDIPSGDVIANLEAMNASSFGRLRPESIAPTVPAKDSPGRLKIPRRPPPPPPDEDSFTGKSSPLSSAVSGTTIARQLIGNGFSLSHDNRASRHRSNLVGLTRSDSTTLPRREFEDDRFEVDPNAPPIPLNAEALYVAPKNPRETEGIPRTKTLKRRSSTGTIAVPEHDSAFSKSPTRPSSLLVSPTEFHSAFPLLPLRRASASSETSPDPIVSAFPPPPERKHIPPAINLPTSTTNPQSSPDLASTAGSPDVLDYYSFSDSPDQDVDILPPMARGFRPMFTPITEESLSQLSPPAPFTKGDRRDSQRVLPLGARSPTSPARASYQFTASSTSLTSSASGSKLNGSQTSINNLNEGLAPPPSNVFNRQRSGSAPGPIKVIHDEEDLTKYKITGLGDAPDSGDSASQEEQMFPETATAPWSAAFSPAILSGNIQPLPNLPSEVPKSADPATSAFNPPIDQQVLLTRAATSARARHSRQVSLGMSRGQAQQSASSLAAETIEEAEEPSRAPRKGSEGEIKFVPPQRHPPPLRSLPPSPGGGRRSPLRVPPPLQEPVPAPSQESTTVPENTPLIARSPSSANSVHSTDSFSTSTHASQNSAKPSLKSLPLIPPSPDSSSSSSPPLPLPPPQAAANRGPRSKMPQPLQLSEAAATPLPIVAENPSSPPPETTEPASKPPPGEEPQPQSDPLPPQSSSSHKSTNTIDEILRASTTLGSPPPYYSVVDQLQTQQAQPQPPSFVHANTGVPFLPNIQPTATTPLVTFTNPFNNNNQARDSTLPGSRARPRPAGPLGPRRPTLQNVASPGPFQLAATRDRSASTTSLVRQASNSGAGSSRLAPPRMEQPTATPKSPKFPVPPVKYRGYTMEAAKWTFTSSQLQSIVSRAIRDSAQTGAIRLLKLDNLDNDIPEEIHRLEMTRTDVKSKYKALTKRRAALFESLTFHLTSSGEESSTFALRIAEELSSISVALDQLAEELHSADVELAQLNSIVQIHSSSALSMALRKLNASFLKQVSETQELQERVSMLEAERDEAWKHAEEIAREYDHLHFQDKLDSPSSKRSSRISAKRKSSIRATKAGLRSASRRQSARSSVASSVFSGSQTPLSSKSPFRAEKIPPMPPIPKRRPADIITDYQSPLRSSGALSPEGITPNSETRAMVRAEEELYSMLGLSVPDSGMKRSRSLVGHLPSAGLSPPPMAIRPALQRRSSLPGEATLIEAQNAMVADQNAVVFTFEMLRDEPDDVHPGLPYSRF</sequence>
<feature type="region of interest" description="Disordered" evidence="1">
    <location>
        <begin position="572"/>
        <end position="840"/>
    </location>
</feature>
<accession>A0A4Q2DAL2</accession>
<feature type="compositionally biased region" description="Acidic residues" evidence="1">
    <location>
        <begin position="125"/>
        <end position="138"/>
    </location>
</feature>
<feature type="compositionally biased region" description="Polar residues" evidence="1">
    <location>
        <begin position="905"/>
        <end position="914"/>
    </location>
</feature>
<feature type="region of interest" description="Disordered" evidence="1">
    <location>
        <begin position="905"/>
        <end position="993"/>
    </location>
</feature>
<feature type="compositionally biased region" description="Basic and acidic residues" evidence="1">
    <location>
        <begin position="646"/>
        <end position="659"/>
    </location>
</feature>
<dbReference type="Proteomes" id="UP000290288">
    <property type="component" value="Unassembled WGS sequence"/>
</dbReference>
<feature type="compositionally biased region" description="Polar residues" evidence="1">
    <location>
        <begin position="716"/>
        <end position="741"/>
    </location>
</feature>
<evidence type="ECO:0000256" key="1">
    <source>
        <dbReference type="SAM" id="MobiDB-lite"/>
    </source>
</evidence>
<feature type="compositionally biased region" description="Polar residues" evidence="1">
    <location>
        <begin position="458"/>
        <end position="469"/>
    </location>
</feature>
<feature type="compositionally biased region" description="Pro residues" evidence="1">
    <location>
        <begin position="687"/>
        <end position="698"/>
    </location>
</feature>
<feature type="region of interest" description="Disordered" evidence="1">
    <location>
        <begin position="162"/>
        <end position="326"/>
    </location>
</feature>
<feature type="compositionally biased region" description="Polar residues" evidence="1">
    <location>
        <begin position="201"/>
        <end position="217"/>
    </location>
</feature>
<feature type="compositionally biased region" description="Basic residues" evidence="1">
    <location>
        <begin position="1197"/>
        <end position="1208"/>
    </location>
</feature>
<comment type="caution">
    <text evidence="2">The sequence shown here is derived from an EMBL/GenBank/DDBJ whole genome shotgun (WGS) entry which is preliminary data.</text>
</comment>
<feature type="region of interest" description="Disordered" evidence="1">
    <location>
        <begin position="1188"/>
        <end position="1263"/>
    </location>
</feature>